<dbReference type="AlphaFoldDB" id="A0A6A5XZX6"/>
<sequence length="471" mass="51528">QPQTPRSSTRRSYPNLHNLSLAPLSSKYPLDASQPPSPSGEDSHHAVSTPLTSYIAQKSAPTTPGILSLSQSRSNSRGPRRANHHGHSRPYAYDGYFAHAGATNPAGDYSVREVGDIPKAKSTSAMIPPPGTRPGTAGTAGVSFAADDMYLEGGAVRRSTTHHRRKGTAPIYPLRVPMTPTKHHTSESHEEWIHRAGLAIAGETRESKGQSWLVRRESSTSLVGQTDEYEEHPSHDPRHIALLSGEHFIGGGAGDEHGFFTPRLVGSRAGSRLQSRVGSRVGSRVPSARNSRRGSRVDLMMSAPVGVGGARTPSARHSLEMERELEDGMVEPDFVDEVESDGDEEEIARLARERGFGLGSWMDRLIGWTLFSVDEDGEESDEEDDDDDYVEQDTFRPENMTKEELQLRREVEAKRRKLEREAIIAAAAVRSTADGGKSDEEDIAKLQRSNEEPGGWQDAAWLFSVASKVIL</sequence>
<organism evidence="2 3">
    <name type="scientific">Aaosphaeria arxii CBS 175.79</name>
    <dbReference type="NCBI Taxonomy" id="1450172"/>
    <lineage>
        <taxon>Eukaryota</taxon>
        <taxon>Fungi</taxon>
        <taxon>Dikarya</taxon>
        <taxon>Ascomycota</taxon>
        <taxon>Pezizomycotina</taxon>
        <taxon>Dothideomycetes</taxon>
        <taxon>Pleosporomycetidae</taxon>
        <taxon>Pleosporales</taxon>
        <taxon>Pleosporales incertae sedis</taxon>
        <taxon>Aaosphaeria</taxon>
    </lineage>
</organism>
<feature type="region of interest" description="Disordered" evidence="1">
    <location>
        <begin position="375"/>
        <end position="403"/>
    </location>
</feature>
<evidence type="ECO:0000313" key="2">
    <source>
        <dbReference type="EMBL" id="KAF2018150.1"/>
    </source>
</evidence>
<dbReference type="Pfam" id="PF13136">
    <property type="entry name" value="DUF3984"/>
    <property type="match status" value="2"/>
</dbReference>
<protein>
    <submittedName>
        <fullName evidence="2">Uncharacterized protein</fullName>
    </submittedName>
</protein>
<reference evidence="2" key="1">
    <citation type="journal article" date="2020" name="Stud. Mycol.">
        <title>101 Dothideomycetes genomes: a test case for predicting lifestyles and emergence of pathogens.</title>
        <authorList>
            <person name="Haridas S."/>
            <person name="Albert R."/>
            <person name="Binder M."/>
            <person name="Bloem J."/>
            <person name="Labutti K."/>
            <person name="Salamov A."/>
            <person name="Andreopoulos B."/>
            <person name="Baker S."/>
            <person name="Barry K."/>
            <person name="Bills G."/>
            <person name="Bluhm B."/>
            <person name="Cannon C."/>
            <person name="Castanera R."/>
            <person name="Culley D."/>
            <person name="Daum C."/>
            <person name="Ezra D."/>
            <person name="Gonzalez J."/>
            <person name="Henrissat B."/>
            <person name="Kuo A."/>
            <person name="Liang C."/>
            <person name="Lipzen A."/>
            <person name="Lutzoni F."/>
            <person name="Magnuson J."/>
            <person name="Mondo S."/>
            <person name="Nolan M."/>
            <person name="Ohm R."/>
            <person name="Pangilinan J."/>
            <person name="Park H.-J."/>
            <person name="Ramirez L."/>
            <person name="Alfaro M."/>
            <person name="Sun H."/>
            <person name="Tritt A."/>
            <person name="Yoshinaga Y."/>
            <person name="Zwiers L.-H."/>
            <person name="Turgeon B."/>
            <person name="Goodwin S."/>
            <person name="Spatafora J."/>
            <person name="Crous P."/>
            <person name="Grigoriev I."/>
        </authorList>
    </citation>
    <scope>NUCLEOTIDE SEQUENCE</scope>
    <source>
        <strain evidence="2">CBS 175.79</strain>
    </source>
</reference>
<feature type="region of interest" description="Disordered" evidence="1">
    <location>
        <begin position="205"/>
        <end position="235"/>
    </location>
</feature>
<dbReference type="InterPro" id="IPR025040">
    <property type="entry name" value="DUF3984"/>
</dbReference>
<feature type="region of interest" description="Disordered" evidence="1">
    <location>
        <begin position="271"/>
        <end position="295"/>
    </location>
</feature>
<feature type="compositionally biased region" description="Acidic residues" evidence="1">
    <location>
        <begin position="375"/>
        <end position="391"/>
    </location>
</feature>
<dbReference type="Proteomes" id="UP000799778">
    <property type="component" value="Unassembled WGS sequence"/>
</dbReference>
<feature type="compositionally biased region" description="Polar residues" evidence="1">
    <location>
        <begin position="68"/>
        <end position="77"/>
    </location>
</feature>
<feature type="compositionally biased region" description="Basic and acidic residues" evidence="1">
    <location>
        <begin position="205"/>
        <end position="218"/>
    </location>
</feature>
<feature type="region of interest" description="Disordered" evidence="1">
    <location>
        <begin position="1"/>
        <end position="90"/>
    </location>
</feature>
<proteinExistence type="predicted"/>
<dbReference type="GeneID" id="54280348"/>
<gene>
    <name evidence="2" type="ORF">BU24DRAFT_323065</name>
</gene>
<dbReference type="RefSeq" id="XP_033386489.1">
    <property type="nucleotide sequence ID" value="XM_033522951.1"/>
</dbReference>
<feature type="compositionally biased region" description="Polar residues" evidence="1">
    <location>
        <begin position="49"/>
        <end position="62"/>
    </location>
</feature>
<keyword evidence="3" id="KW-1185">Reference proteome</keyword>
<feature type="compositionally biased region" description="Polar residues" evidence="1">
    <location>
        <begin position="1"/>
        <end position="18"/>
    </location>
</feature>
<evidence type="ECO:0000256" key="1">
    <source>
        <dbReference type="SAM" id="MobiDB-lite"/>
    </source>
</evidence>
<accession>A0A6A5XZX6</accession>
<feature type="compositionally biased region" description="Basic and acidic residues" evidence="1">
    <location>
        <begin position="393"/>
        <end position="403"/>
    </location>
</feature>
<feature type="non-terminal residue" evidence="2">
    <location>
        <position position="1"/>
    </location>
</feature>
<dbReference type="OrthoDB" id="5339776at2759"/>
<feature type="compositionally biased region" description="Basic residues" evidence="1">
    <location>
        <begin position="78"/>
        <end position="88"/>
    </location>
</feature>
<dbReference type="EMBL" id="ML978068">
    <property type="protein sequence ID" value="KAF2018150.1"/>
    <property type="molecule type" value="Genomic_DNA"/>
</dbReference>
<name>A0A6A5XZX6_9PLEO</name>
<feature type="non-terminal residue" evidence="2">
    <location>
        <position position="471"/>
    </location>
</feature>
<evidence type="ECO:0000313" key="3">
    <source>
        <dbReference type="Proteomes" id="UP000799778"/>
    </source>
</evidence>